<dbReference type="EMBL" id="GBRH01254938">
    <property type="protein sequence ID" value="JAD42957.1"/>
    <property type="molecule type" value="Transcribed_RNA"/>
</dbReference>
<protein>
    <submittedName>
        <fullName evidence="2">Uncharacterized protein</fullName>
    </submittedName>
</protein>
<reference evidence="2" key="1">
    <citation type="submission" date="2014-09" db="EMBL/GenBank/DDBJ databases">
        <authorList>
            <person name="Magalhaes I.L.F."/>
            <person name="Oliveira U."/>
            <person name="Santos F.R."/>
            <person name="Vidigal T.H.D.A."/>
            <person name="Brescovit A.D."/>
            <person name="Santos A.J."/>
        </authorList>
    </citation>
    <scope>NUCLEOTIDE SEQUENCE</scope>
    <source>
        <tissue evidence="2">Shoot tissue taken approximately 20 cm above the soil surface</tissue>
    </source>
</reference>
<evidence type="ECO:0000256" key="1">
    <source>
        <dbReference type="SAM" id="MobiDB-lite"/>
    </source>
</evidence>
<name>A0A0A9A7E0_ARUDO</name>
<feature type="region of interest" description="Disordered" evidence="1">
    <location>
        <begin position="14"/>
        <end position="74"/>
    </location>
</feature>
<accession>A0A0A9A7E0</accession>
<sequence length="74" mass="7843">MLCVVGSTDWEAQARRAQELTSSSPPADVENRGAHASAAEGARPEKGEQEADVEGRCYEPLISNSKEAEPETAA</sequence>
<feature type="compositionally biased region" description="Basic and acidic residues" evidence="1">
    <location>
        <begin position="42"/>
        <end position="57"/>
    </location>
</feature>
<reference evidence="2" key="2">
    <citation type="journal article" date="2015" name="Data Brief">
        <title>Shoot transcriptome of the giant reed, Arundo donax.</title>
        <authorList>
            <person name="Barrero R.A."/>
            <person name="Guerrero F.D."/>
            <person name="Moolhuijzen P."/>
            <person name="Goolsby J.A."/>
            <person name="Tidwell J."/>
            <person name="Bellgard S.E."/>
            <person name="Bellgard M.I."/>
        </authorList>
    </citation>
    <scope>NUCLEOTIDE SEQUENCE</scope>
    <source>
        <tissue evidence="2">Shoot tissue taken approximately 20 cm above the soil surface</tissue>
    </source>
</reference>
<proteinExistence type="predicted"/>
<evidence type="ECO:0000313" key="2">
    <source>
        <dbReference type="EMBL" id="JAD42957.1"/>
    </source>
</evidence>
<organism evidence="2">
    <name type="scientific">Arundo donax</name>
    <name type="common">Giant reed</name>
    <name type="synonym">Donax arundinaceus</name>
    <dbReference type="NCBI Taxonomy" id="35708"/>
    <lineage>
        <taxon>Eukaryota</taxon>
        <taxon>Viridiplantae</taxon>
        <taxon>Streptophyta</taxon>
        <taxon>Embryophyta</taxon>
        <taxon>Tracheophyta</taxon>
        <taxon>Spermatophyta</taxon>
        <taxon>Magnoliopsida</taxon>
        <taxon>Liliopsida</taxon>
        <taxon>Poales</taxon>
        <taxon>Poaceae</taxon>
        <taxon>PACMAD clade</taxon>
        <taxon>Arundinoideae</taxon>
        <taxon>Arundineae</taxon>
        <taxon>Arundo</taxon>
    </lineage>
</organism>
<dbReference type="AlphaFoldDB" id="A0A0A9A7E0"/>